<dbReference type="PANTHER" id="PTHR11649:SF13">
    <property type="entry name" value="ENGB-TYPE G DOMAIN-CONTAINING PROTEIN"/>
    <property type="match status" value="1"/>
</dbReference>
<evidence type="ECO:0000256" key="7">
    <source>
        <dbReference type="ARBA" id="ARBA00023134"/>
    </source>
</evidence>
<dbReference type="Pfam" id="PF01926">
    <property type="entry name" value="MMR_HSR1"/>
    <property type="match status" value="1"/>
</dbReference>
<dbReference type="InterPro" id="IPR027417">
    <property type="entry name" value="P-loop_NTPase"/>
</dbReference>
<dbReference type="InterPro" id="IPR006073">
    <property type="entry name" value="GTP-bd"/>
</dbReference>
<dbReference type="GO" id="GO:0005525">
    <property type="term" value="F:GTP binding"/>
    <property type="evidence" value="ECO:0007669"/>
    <property type="project" value="UniProtKB-UniRule"/>
</dbReference>
<dbReference type="SUPFAM" id="SSF52540">
    <property type="entry name" value="P-loop containing nucleoside triphosphate hydrolases"/>
    <property type="match status" value="1"/>
</dbReference>
<dbReference type="Gene3D" id="3.40.50.300">
    <property type="entry name" value="P-loop containing nucleotide triphosphate hydrolases"/>
    <property type="match status" value="1"/>
</dbReference>
<evidence type="ECO:0000256" key="5">
    <source>
        <dbReference type="ARBA" id="ARBA00022741"/>
    </source>
</evidence>
<sequence>MCEPSDEDSAALEAGRLMFARPWQFRLGVVRLDQLPPADRPEVAFAGRSNVGKSSLLNALTGRRNLARTSNTPGRTQEINVFESEGIALRLIDMPGYGFAQAPKGKVDAWTALIHRYLQGRPNLRRVFLLIDSRHGLKAVDEQIMERLDKAAVSYQAVLTKIDKIATAAQADVLAATAARLAMHPAAFPTIIATSSQKGTGIDILRAEIAGIAG</sequence>
<comment type="function">
    <text evidence="10">Necessary for normal cell division and for the maintenance of normal septation.</text>
</comment>
<dbReference type="PROSITE" id="PS51706">
    <property type="entry name" value="G_ENGB"/>
    <property type="match status" value="1"/>
</dbReference>
<keyword evidence="8 10" id="KW-0717">Septation</keyword>
<comment type="similarity">
    <text evidence="2 10">Belongs to the TRAFAC class TrmE-Era-EngA-EngB-Septin-like GTPase superfamily. EngB GTPase family.</text>
</comment>
<keyword evidence="4" id="KW-0479">Metal-binding</keyword>
<keyword evidence="3 10" id="KW-0132">Cell division</keyword>
<dbReference type="GO" id="GO:0005829">
    <property type="term" value="C:cytosol"/>
    <property type="evidence" value="ECO:0007669"/>
    <property type="project" value="TreeGrafter"/>
</dbReference>
<dbReference type="CDD" id="cd01876">
    <property type="entry name" value="YihA_EngB"/>
    <property type="match status" value="1"/>
</dbReference>
<keyword evidence="9 10" id="KW-0131">Cell cycle</keyword>
<dbReference type="Proteomes" id="UP000295678">
    <property type="component" value="Unassembled WGS sequence"/>
</dbReference>
<evidence type="ECO:0000256" key="9">
    <source>
        <dbReference type="ARBA" id="ARBA00023306"/>
    </source>
</evidence>
<comment type="caution">
    <text evidence="12">The sequence shown here is derived from an EMBL/GenBank/DDBJ whole genome shotgun (WGS) entry which is preliminary data.</text>
</comment>
<evidence type="ECO:0000313" key="13">
    <source>
        <dbReference type="Proteomes" id="UP000295678"/>
    </source>
</evidence>
<dbReference type="PANTHER" id="PTHR11649">
    <property type="entry name" value="MSS1/TRME-RELATED GTP-BINDING PROTEIN"/>
    <property type="match status" value="1"/>
</dbReference>
<dbReference type="NCBIfam" id="TIGR03598">
    <property type="entry name" value="GTPase_YsxC"/>
    <property type="match status" value="1"/>
</dbReference>
<dbReference type="RefSeq" id="WP_165926900.1">
    <property type="nucleotide sequence ID" value="NZ_SMAK01000008.1"/>
</dbReference>
<evidence type="ECO:0000259" key="11">
    <source>
        <dbReference type="PROSITE" id="PS51706"/>
    </source>
</evidence>
<dbReference type="EMBL" id="SMAK01000008">
    <property type="protein sequence ID" value="TCT08790.1"/>
    <property type="molecule type" value="Genomic_DNA"/>
</dbReference>
<feature type="domain" description="EngB-type G" evidence="11">
    <location>
        <begin position="39"/>
        <end position="214"/>
    </location>
</feature>
<evidence type="ECO:0000256" key="8">
    <source>
        <dbReference type="ARBA" id="ARBA00023210"/>
    </source>
</evidence>
<dbReference type="AlphaFoldDB" id="A0A4R3M656"/>
<evidence type="ECO:0000256" key="2">
    <source>
        <dbReference type="ARBA" id="ARBA00009638"/>
    </source>
</evidence>
<proteinExistence type="inferred from homology"/>
<dbReference type="GO" id="GO:0046872">
    <property type="term" value="F:metal ion binding"/>
    <property type="evidence" value="ECO:0007669"/>
    <property type="project" value="UniProtKB-KW"/>
</dbReference>
<keyword evidence="13" id="KW-1185">Reference proteome</keyword>
<evidence type="ECO:0000256" key="4">
    <source>
        <dbReference type="ARBA" id="ARBA00022723"/>
    </source>
</evidence>
<dbReference type="HAMAP" id="MF_00321">
    <property type="entry name" value="GTPase_EngB"/>
    <property type="match status" value="1"/>
</dbReference>
<dbReference type="GO" id="GO:0000917">
    <property type="term" value="P:division septum assembly"/>
    <property type="evidence" value="ECO:0007669"/>
    <property type="project" value="UniProtKB-KW"/>
</dbReference>
<keyword evidence="7 10" id="KW-0342">GTP-binding</keyword>
<comment type="cofactor">
    <cofactor evidence="1">
        <name>Mg(2+)</name>
        <dbReference type="ChEBI" id="CHEBI:18420"/>
    </cofactor>
</comment>
<evidence type="ECO:0000256" key="6">
    <source>
        <dbReference type="ARBA" id="ARBA00022842"/>
    </source>
</evidence>
<keyword evidence="5 10" id="KW-0547">Nucleotide-binding</keyword>
<evidence type="ECO:0000256" key="3">
    <source>
        <dbReference type="ARBA" id="ARBA00022618"/>
    </source>
</evidence>
<evidence type="ECO:0000256" key="1">
    <source>
        <dbReference type="ARBA" id="ARBA00001946"/>
    </source>
</evidence>
<reference evidence="12 13" key="1">
    <citation type="submission" date="2019-03" db="EMBL/GenBank/DDBJ databases">
        <title>Genomic Encyclopedia of Type Strains, Phase IV (KMG-IV): sequencing the most valuable type-strain genomes for metagenomic binning, comparative biology and taxonomic classification.</title>
        <authorList>
            <person name="Goeker M."/>
        </authorList>
    </citation>
    <scope>NUCLEOTIDE SEQUENCE [LARGE SCALE GENOMIC DNA]</scope>
    <source>
        <strain evidence="12 13">DSM 19345</strain>
    </source>
</reference>
<accession>A0A4R3M656</accession>
<organism evidence="12 13">
    <name type="scientific">Tepidamorphus gemmatus</name>
    <dbReference type="NCBI Taxonomy" id="747076"/>
    <lineage>
        <taxon>Bacteria</taxon>
        <taxon>Pseudomonadati</taxon>
        <taxon>Pseudomonadota</taxon>
        <taxon>Alphaproteobacteria</taxon>
        <taxon>Hyphomicrobiales</taxon>
        <taxon>Tepidamorphaceae</taxon>
        <taxon>Tepidamorphus</taxon>
    </lineage>
</organism>
<keyword evidence="6" id="KW-0460">Magnesium</keyword>
<name>A0A4R3M656_9HYPH</name>
<gene>
    <name evidence="10" type="primary">engB</name>
    <name evidence="12" type="ORF">EDC22_108103</name>
</gene>
<dbReference type="InterPro" id="IPR019987">
    <property type="entry name" value="GTP-bd_ribosome_bio_YsxC"/>
</dbReference>
<evidence type="ECO:0000313" key="12">
    <source>
        <dbReference type="EMBL" id="TCT08790.1"/>
    </source>
</evidence>
<evidence type="ECO:0000256" key="10">
    <source>
        <dbReference type="HAMAP-Rule" id="MF_00321"/>
    </source>
</evidence>
<dbReference type="InterPro" id="IPR030393">
    <property type="entry name" value="G_ENGB_dom"/>
</dbReference>
<protein>
    <recommendedName>
        <fullName evidence="10">Probable GTP-binding protein EngB</fullName>
    </recommendedName>
</protein>